<evidence type="ECO:0000313" key="2">
    <source>
        <dbReference type="Proteomes" id="UP001221558"/>
    </source>
</evidence>
<dbReference type="EMBL" id="CP117880">
    <property type="protein sequence ID" value="WDF66790.1"/>
    <property type="molecule type" value="Genomic_DNA"/>
</dbReference>
<proteinExistence type="predicted"/>
<protein>
    <submittedName>
        <fullName evidence="1">Uncharacterized protein</fullName>
    </submittedName>
</protein>
<name>A0ABY7WEV2_9SPHI</name>
<accession>A0ABY7WEV2</accession>
<keyword evidence="2" id="KW-1185">Reference proteome</keyword>
<gene>
    <name evidence="1" type="ORF">PQ465_10790</name>
</gene>
<dbReference type="Proteomes" id="UP001221558">
    <property type="component" value="Chromosome"/>
</dbReference>
<organism evidence="1 2">
    <name type="scientific">Sphingobacterium oryzagri</name>
    <dbReference type="NCBI Taxonomy" id="3025669"/>
    <lineage>
        <taxon>Bacteria</taxon>
        <taxon>Pseudomonadati</taxon>
        <taxon>Bacteroidota</taxon>
        <taxon>Sphingobacteriia</taxon>
        <taxon>Sphingobacteriales</taxon>
        <taxon>Sphingobacteriaceae</taxon>
        <taxon>Sphingobacterium</taxon>
    </lineage>
</organism>
<reference evidence="1 2" key="1">
    <citation type="submission" date="2023-02" db="EMBL/GenBank/DDBJ databases">
        <title>Genome sequence of Sphingobacterium sp. KACC 22765.</title>
        <authorList>
            <person name="Kim S."/>
            <person name="Heo J."/>
            <person name="Kwon S.-W."/>
        </authorList>
    </citation>
    <scope>NUCLEOTIDE SEQUENCE [LARGE SCALE GENOMIC DNA]</scope>
    <source>
        <strain evidence="1 2">KACC 22765</strain>
    </source>
</reference>
<evidence type="ECO:0000313" key="1">
    <source>
        <dbReference type="EMBL" id="WDF66790.1"/>
    </source>
</evidence>
<dbReference type="RefSeq" id="WP_274265530.1">
    <property type="nucleotide sequence ID" value="NZ_CP117880.1"/>
</dbReference>
<sequence>MQEHEDQNVPQQVEGKKLDIVETREFTDKEAAYAAFERAREKLLALNSWHELAGNVSAVFTLKDKFGRPVARMPEVGDYVMIDIPGPSPAYGHGYDWVTVVKLEDRAADGYVMLSLKPSPPPDEKDSNTVAHFFSSHSSTSLIVALTANKLQVSYYGRNETINTDNKAIVDDIRNLFVGFGAKLGLSHPQWKKLVLGILG</sequence>